<gene>
    <name evidence="2" type="ORF">B296_00052932</name>
</gene>
<reference evidence="2 3" key="1">
    <citation type="journal article" date="2014" name="Agronomy (Basel)">
        <title>A Draft Genome Sequence for Ensete ventricosum, the Drought-Tolerant Tree Against Hunger.</title>
        <authorList>
            <person name="Harrison J."/>
            <person name="Moore K.A."/>
            <person name="Paszkiewicz K."/>
            <person name="Jones T."/>
            <person name="Grant M."/>
            <person name="Ambacheew D."/>
            <person name="Muzemil S."/>
            <person name="Studholme D.J."/>
        </authorList>
    </citation>
    <scope>NUCLEOTIDE SEQUENCE [LARGE SCALE GENOMIC DNA]</scope>
</reference>
<feature type="compositionally biased region" description="Basic and acidic residues" evidence="1">
    <location>
        <begin position="152"/>
        <end position="161"/>
    </location>
</feature>
<dbReference type="EMBL" id="AMZH03016553">
    <property type="protein sequence ID" value="RRT44292.1"/>
    <property type="molecule type" value="Genomic_DNA"/>
</dbReference>
<comment type="caution">
    <text evidence="2">The sequence shown here is derived from an EMBL/GenBank/DDBJ whole genome shotgun (WGS) entry which is preliminary data.</text>
</comment>
<feature type="compositionally biased region" description="Basic and acidic residues" evidence="1">
    <location>
        <begin position="81"/>
        <end position="105"/>
    </location>
</feature>
<dbReference type="Proteomes" id="UP000287651">
    <property type="component" value="Unassembled WGS sequence"/>
</dbReference>
<name>A0A444CR83_ENSVE</name>
<protein>
    <submittedName>
        <fullName evidence="2">Uncharacterized protein</fullName>
    </submittedName>
</protein>
<organism evidence="2 3">
    <name type="scientific">Ensete ventricosum</name>
    <name type="common">Abyssinian banana</name>
    <name type="synonym">Musa ensete</name>
    <dbReference type="NCBI Taxonomy" id="4639"/>
    <lineage>
        <taxon>Eukaryota</taxon>
        <taxon>Viridiplantae</taxon>
        <taxon>Streptophyta</taxon>
        <taxon>Embryophyta</taxon>
        <taxon>Tracheophyta</taxon>
        <taxon>Spermatophyta</taxon>
        <taxon>Magnoliopsida</taxon>
        <taxon>Liliopsida</taxon>
        <taxon>Zingiberales</taxon>
        <taxon>Musaceae</taxon>
        <taxon>Ensete</taxon>
    </lineage>
</organism>
<feature type="compositionally biased region" description="Basic residues" evidence="1">
    <location>
        <begin position="137"/>
        <end position="146"/>
    </location>
</feature>
<evidence type="ECO:0000313" key="2">
    <source>
        <dbReference type="EMBL" id="RRT44292.1"/>
    </source>
</evidence>
<feature type="compositionally biased region" description="Basic and acidic residues" evidence="1">
    <location>
        <begin position="170"/>
        <end position="179"/>
    </location>
</feature>
<accession>A0A444CR83</accession>
<feature type="region of interest" description="Disordered" evidence="1">
    <location>
        <begin position="73"/>
        <end position="179"/>
    </location>
</feature>
<dbReference type="AlphaFoldDB" id="A0A444CR83"/>
<evidence type="ECO:0000256" key="1">
    <source>
        <dbReference type="SAM" id="MobiDB-lite"/>
    </source>
</evidence>
<sequence>MHSLSLILHTLHLFFHGMVRRLLRAHFVVLWRLLSGRLHHLAVGVAASLVLPVDRVHHQLHRPQRAAAPIRVRRLNNSVNDMKEGGEEGRPTYHDGQGRGVHADGEEGSGDATEDLAVLATKGQQGDESDDDEDGKHQRKQPRHASPRLLGSKREEDDHVHRLNGCPGSVDRRHQDVVW</sequence>
<evidence type="ECO:0000313" key="3">
    <source>
        <dbReference type="Proteomes" id="UP000287651"/>
    </source>
</evidence>
<proteinExistence type="predicted"/>